<keyword evidence="1" id="KW-1133">Transmembrane helix</keyword>
<dbReference type="InterPro" id="IPR009305">
    <property type="entry name" value="Mpo1-like"/>
</dbReference>
<evidence type="ECO:0000313" key="2">
    <source>
        <dbReference type="EMBL" id="EJP71291.1"/>
    </source>
</evidence>
<evidence type="ECO:0000256" key="1">
    <source>
        <dbReference type="SAM" id="Phobius"/>
    </source>
</evidence>
<gene>
    <name evidence="2" type="ORF">NT01SARS_1098</name>
</gene>
<dbReference type="EMBL" id="JH611157">
    <property type="protein sequence ID" value="EJP71291.1"/>
    <property type="molecule type" value="Genomic_DNA"/>
</dbReference>
<dbReference type="Proteomes" id="UP000010305">
    <property type="component" value="Unassembled WGS sequence"/>
</dbReference>
<dbReference type="HOGENOM" id="CLU_140388_0_0_6"/>
<dbReference type="Pfam" id="PF06127">
    <property type="entry name" value="Mpo1-like"/>
    <property type="match status" value="1"/>
</dbReference>
<dbReference type="STRING" id="1123866.NT01SARS_1098"/>
<dbReference type="PANTHER" id="PTHR34205:SF2">
    <property type="entry name" value="DUF962 DOMAIN-CONTAINING PROTEIN"/>
    <property type="match status" value="1"/>
</dbReference>
<keyword evidence="1" id="KW-0472">Membrane</keyword>
<evidence type="ECO:0000313" key="3">
    <source>
        <dbReference type="Proteomes" id="UP000010305"/>
    </source>
</evidence>
<organism evidence="2 3">
    <name type="scientific">SAR86 cluster bacterium SAR86A</name>
    <dbReference type="NCBI Taxonomy" id="1123866"/>
    <lineage>
        <taxon>Bacteria</taxon>
        <taxon>Pseudomonadati</taxon>
        <taxon>Pseudomonadota</taxon>
        <taxon>Gammaproteobacteria</taxon>
        <taxon>SAR86 cluster</taxon>
    </lineage>
</organism>
<reference evidence="2 3" key="1">
    <citation type="journal article" date="2012" name="ISME J.">
        <title>Genomic insights to SAR86, an abundant and uncultivated marine bacterial lineage.</title>
        <authorList>
            <person name="Dupont C.L."/>
            <person name="Rusch D.B."/>
            <person name="Yooseph S."/>
            <person name="Lombardo M.J."/>
            <person name="Richter R.A."/>
            <person name="Valas R."/>
            <person name="Novotny M."/>
            <person name="Yee-Greenbaum J."/>
            <person name="Selengut J.D."/>
            <person name="Haft D.H."/>
            <person name="Halpern A.L."/>
            <person name="Lasken R.S."/>
            <person name="Nealson K."/>
            <person name="Friedman R."/>
            <person name="Venter J.C."/>
        </authorList>
    </citation>
    <scope>NUCLEOTIDE SEQUENCE [LARGE SCALE GENOMIC DNA]</scope>
</reference>
<dbReference type="AlphaFoldDB" id="J5KB98"/>
<feature type="transmembrane region" description="Helical" evidence="1">
    <location>
        <begin position="49"/>
        <end position="68"/>
    </location>
</feature>
<keyword evidence="1" id="KW-0812">Transmembrane</keyword>
<evidence type="ECO:0008006" key="4">
    <source>
        <dbReference type="Google" id="ProtNLM"/>
    </source>
</evidence>
<proteinExistence type="predicted"/>
<accession>J5KB98</accession>
<dbReference type="PANTHER" id="PTHR34205">
    <property type="entry name" value="TRANSMEMBRANE PROTEIN"/>
    <property type="match status" value="1"/>
</dbReference>
<name>J5KB98_9GAMM</name>
<protein>
    <recommendedName>
        <fullName evidence="4">Transmembrane protein</fullName>
    </recommendedName>
</protein>
<feature type="transmembrane region" description="Helical" evidence="1">
    <location>
        <begin position="25"/>
        <end position="43"/>
    </location>
</feature>
<sequence>MERYKTFKDFYPYYLSEHDNKYTKLMHFIGTSIGLVFLINFFLSFNFLNLLFALLSGYAFAWVGHFFIEKNKPATFKYPFYSFIGDHKMYVEILQGKHKIF</sequence>